<name>A0A8J8KC20_9FLAO</name>
<dbReference type="Pfam" id="PF06580">
    <property type="entry name" value="His_kinase"/>
    <property type="match status" value="1"/>
</dbReference>
<evidence type="ECO:0000259" key="2">
    <source>
        <dbReference type="Pfam" id="PF06580"/>
    </source>
</evidence>
<evidence type="ECO:0000313" key="3">
    <source>
        <dbReference type="EMBL" id="NRS93154.1"/>
    </source>
</evidence>
<keyword evidence="3" id="KW-0808">Transferase</keyword>
<proteinExistence type="predicted"/>
<dbReference type="InterPro" id="IPR050640">
    <property type="entry name" value="Bact_2-comp_sensor_kinase"/>
</dbReference>
<dbReference type="GO" id="GO:0000155">
    <property type="term" value="F:phosphorelay sensor kinase activity"/>
    <property type="evidence" value="ECO:0007669"/>
    <property type="project" value="InterPro"/>
</dbReference>
<keyword evidence="1" id="KW-0472">Membrane</keyword>
<reference evidence="3" key="1">
    <citation type="submission" date="2020-05" db="EMBL/GenBank/DDBJ databases">
        <title>Genomic Encyclopedia of Type Strains, Phase IV (KMG-V): Genome sequencing to study the core and pangenomes of soil and plant-associated prokaryotes.</title>
        <authorList>
            <person name="Whitman W."/>
        </authorList>
    </citation>
    <scope>NUCLEOTIDE SEQUENCE</scope>
    <source>
        <strain evidence="3">16F</strain>
    </source>
</reference>
<dbReference type="PANTHER" id="PTHR34220:SF7">
    <property type="entry name" value="SENSOR HISTIDINE KINASE YPDA"/>
    <property type="match status" value="1"/>
</dbReference>
<feature type="transmembrane region" description="Helical" evidence="1">
    <location>
        <begin position="78"/>
        <end position="96"/>
    </location>
</feature>
<keyword evidence="1" id="KW-1133">Transmembrane helix</keyword>
<sequence>MEIVKKQRYFHLAVILIVVLMDLFADFFYGGTEGFLNNFQMPLNFNRIIIYTATFAVYFLNFYLLCPYTLKKKSYFKYFLGIIILIIIFGQIRYLLEEVILFHFTGKHNYFEESRKFIFYTFDNSYFAIKGILYSTLMYIFYDSAENQKRVYQLELDFKKAELNFLKSQLEPHFLFNTLNTFYTDLIDSQPETAKDIHRLCELLRYVTYEAEKELMPLKKEIKFIEDYIYLHRKRFEDTMFLDYNIEGAVNEQVVPSLVLIHFVENIFKHGIISDKENPAKIDLKVTDKEVIVSTENLISTSEKYNHNGIGKENLRRRLFAIYQENFTFESEEKEGLFTTLLKLPISNQL</sequence>
<dbReference type="EMBL" id="JABSNO010000017">
    <property type="protein sequence ID" value="NRS93154.1"/>
    <property type="molecule type" value="Genomic_DNA"/>
</dbReference>
<accession>A0A8J8KC20</accession>
<dbReference type="PANTHER" id="PTHR34220">
    <property type="entry name" value="SENSOR HISTIDINE KINASE YPDA"/>
    <property type="match status" value="1"/>
</dbReference>
<keyword evidence="1" id="KW-0812">Transmembrane</keyword>
<keyword evidence="4" id="KW-1185">Reference proteome</keyword>
<keyword evidence="3" id="KW-0418">Kinase</keyword>
<comment type="caution">
    <text evidence="3">The sequence shown here is derived from an EMBL/GenBank/DDBJ whole genome shotgun (WGS) entry which is preliminary data.</text>
</comment>
<dbReference type="RefSeq" id="WP_173779732.1">
    <property type="nucleotide sequence ID" value="NZ_JABSNO010000017.1"/>
</dbReference>
<evidence type="ECO:0000256" key="1">
    <source>
        <dbReference type="SAM" id="Phobius"/>
    </source>
</evidence>
<dbReference type="AlphaFoldDB" id="A0A8J8KC20"/>
<evidence type="ECO:0000313" key="4">
    <source>
        <dbReference type="Proteomes" id="UP000610746"/>
    </source>
</evidence>
<feature type="transmembrane region" description="Helical" evidence="1">
    <location>
        <begin position="9"/>
        <end position="28"/>
    </location>
</feature>
<feature type="domain" description="Signal transduction histidine kinase internal region" evidence="2">
    <location>
        <begin position="161"/>
        <end position="239"/>
    </location>
</feature>
<feature type="transmembrane region" description="Helical" evidence="1">
    <location>
        <begin position="48"/>
        <end position="66"/>
    </location>
</feature>
<dbReference type="Proteomes" id="UP000610746">
    <property type="component" value="Unassembled WGS sequence"/>
</dbReference>
<dbReference type="InterPro" id="IPR010559">
    <property type="entry name" value="Sig_transdc_His_kin_internal"/>
</dbReference>
<organism evidence="3 4">
    <name type="scientific">Frigoriflavimonas asaccharolytica</name>
    <dbReference type="NCBI Taxonomy" id="2735899"/>
    <lineage>
        <taxon>Bacteria</taxon>
        <taxon>Pseudomonadati</taxon>
        <taxon>Bacteroidota</taxon>
        <taxon>Flavobacteriia</taxon>
        <taxon>Flavobacteriales</taxon>
        <taxon>Weeksellaceae</taxon>
        <taxon>Frigoriflavimonas</taxon>
    </lineage>
</organism>
<gene>
    <name evidence="3" type="ORF">HNQ03_002241</name>
</gene>
<protein>
    <submittedName>
        <fullName evidence="3">Sensor histidine kinase YesM</fullName>
    </submittedName>
</protein>
<dbReference type="GO" id="GO:0016020">
    <property type="term" value="C:membrane"/>
    <property type="evidence" value="ECO:0007669"/>
    <property type="project" value="InterPro"/>
</dbReference>